<dbReference type="Proteomes" id="UP001498421">
    <property type="component" value="Unassembled WGS sequence"/>
</dbReference>
<name>A0ABR1I2F1_9HYPO</name>
<keyword evidence="3" id="KW-1185">Reference proteome</keyword>
<evidence type="ECO:0000313" key="2">
    <source>
        <dbReference type="EMBL" id="KAK7427234.1"/>
    </source>
</evidence>
<dbReference type="EMBL" id="JAZAVK010000055">
    <property type="protein sequence ID" value="KAK7427234.1"/>
    <property type="molecule type" value="Genomic_DNA"/>
</dbReference>
<protein>
    <submittedName>
        <fullName evidence="2">Uncharacterized protein</fullName>
    </submittedName>
</protein>
<evidence type="ECO:0000256" key="1">
    <source>
        <dbReference type="SAM" id="MobiDB-lite"/>
    </source>
</evidence>
<feature type="region of interest" description="Disordered" evidence="1">
    <location>
        <begin position="108"/>
        <end position="131"/>
    </location>
</feature>
<gene>
    <name evidence="2" type="ORF">QQZ08_006170</name>
</gene>
<organism evidence="2 3">
    <name type="scientific">Neonectria magnoliae</name>
    <dbReference type="NCBI Taxonomy" id="2732573"/>
    <lineage>
        <taxon>Eukaryota</taxon>
        <taxon>Fungi</taxon>
        <taxon>Dikarya</taxon>
        <taxon>Ascomycota</taxon>
        <taxon>Pezizomycotina</taxon>
        <taxon>Sordariomycetes</taxon>
        <taxon>Hypocreomycetidae</taxon>
        <taxon>Hypocreales</taxon>
        <taxon>Nectriaceae</taxon>
        <taxon>Neonectria</taxon>
    </lineage>
</organism>
<accession>A0ABR1I2F1</accession>
<sequence length="131" mass="14055">MSNQQNLNTRPPSARRAAARPRDRNYDLRSPAPVPVPVARSQRAPIGTRRAAEENAALCTLSSLTNSYMLTSFSFGGKRPACVVQPGQMANKIYQQANRAERLVKAAAAAKPAADDDDDEDDGKSVAVTAD</sequence>
<reference evidence="2 3" key="1">
    <citation type="journal article" date="2025" name="Microbiol. Resour. Announc.">
        <title>Draft genome sequences for Neonectria magnoliae and Neonectria punicea, canker pathogens of Liriodendron tulipifera and Acer saccharum in West Virginia.</title>
        <authorList>
            <person name="Petronek H.M."/>
            <person name="Kasson M.T."/>
            <person name="Metheny A.M."/>
            <person name="Stauder C.M."/>
            <person name="Lovett B."/>
            <person name="Lynch S.C."/>
            <person name="Garnas J.R."/>
            <person name="Kasson L.R."/>
            <person name="Stajich J.E."/>
        </authorList>
    </citation>
    <scope>NUCLEOTIDE SEQUENCE [LARGE SCALE GENOMIC DNA]</scope>
    <source>
        <strain evidence="2 3">NRRL 64651</strain>
    </source>
</reference>
<feature type="region of interest" description="Disordered" evidence="1">
    <location>
        <begin position="1"/>
        <end position="47"/>
    </location>
</feature>
<comment type="caution">
    <text evidence="2">The sequence shown here is derived from an EMBL/GenBank/DDBJ whole genome shotgun (WGS) entry which is preliminary data.</text>
</comment>
<evidence type="ECO:0000313" key="3">
    <source>
        <dbReference type="Proteomes" id="UP001498421"/>
    </source>
</evidence>
<proteinExistence type="predicted"/>